<gene>
    <name evidence="3" type="ORF">NG665_08075</name>
</gene>
<protein>
    <submittedName>
        <fullName evidence="3">Alpha/beta hydrolase</fullName>
    </submittedName>
</protein>
<dbReference type="InterPro" id="IPR029058">
    <property type="entry name" value="AB_hydrolase_fold"/>
</dbReference>
<dbReference type="Gene3D" id="3.40.50.1820">
    <property type="entry name" value="alpha/beta hydrolase"/>
    <property type="match status" value="1"/>
</dbReference>
<keyword evidence="1 3" id="KW-0378">Hydrolase</keyword>
<dbReference type="InterPro" id="IPR000639">
    <property type="entry name" value="Epox_hydrolase-like"/>
</dbReference>
<proteinExistence type="predicted"/>
<sequence>MPADTTCITLPGPWEHRLIQANGAQFHVVSAGEYSETKPLVLLVHGFPQYWWAWRHQIAQIAQAGYQVVAIDQRGIGGSDKTPKSEDGFTLAQDLTKIVRSLGARKVVVVGHGRGGALAWSAASMEPTLFSGLITISSPHPRTLQRIGAHVTLRTWKYAASTFLRSLSKRKLKDPEKLREILASWSAPGNDGASAQADLYAQALNLPMAADIAIDQLRWMYLAQQRPSGRAYLRESAHSVRLPILAIRGESDPLLPQRAWSRDGEFAIGDYQFVSIANAGHFVPEEQPERVTEAIVEFLNRIT</sequence>
<name>A0ABY5AHC1_9ACTO</name>
<evidence type="ECO:0000313" key="3">
    <source>
        <dbReference type="EMBL" id="USR79318.1"/>
    </source>
</evidence>
<dbReference type="EMBL" id="CP099547">
    <property type="protein sequence ID" value="USR79318.1"/>
    <property type="molecule type" value="Genomic_DNA"/>
</dbReference>
<dbReference type="Pfam" id="PF00561">
    <property type="entry name" value="Abhydrolase_1"/>
    <property type="match status" value="1"/>
</dbReference>
<evidence type="ECO:0000259" key="2">
    <source>
        <dbReference type="Pfam" id="PF00561"/>
    </source>
</evidence>
<dbReference type="Proteomes" id="UP001056109">
    <property type="component" value="Chromosome"/>
</dbReference>
<dbReference type="SUPFAM" id="SSF53474">
    <property type="entry name" value="alpha/beta-Hydrolases"/>
    <property type="match status" value="1"/>
</dbReference>
<dbReference type="PRINTS" id="PR00412">
    <property type="entry name" value="EPOXHYDRLASE"/>
</dbReference>
<accession>A0ABY5AHC1</accession>
<feature type="domain" description="AB hydrolase-1" evidence="2">
    <location>
        <begin position="39"/>
        <end position="287"/>
    </location>
</feature>
<organism evidence="3 4">
    <name type="scientific">Arcanobacterium pinnipediorum</name>
    <dbReference type="NCBI Taxonomy" id="1503041"/>
    <lineage>
        <taxon>Bacteria</taxon>
        <taxon>Bacillati</taxon>
        <taxon>Actinomycetota</taxon>
        <taxon>Actinomycetes</taxon>
        <taxon>Actinomycetales</taxon>
        <taxon>Actinomycetaceae</taxon>
        <taxon>Arcanobacterium</taxon>
    </lineage>
</organism>
<reference evidence="3" key="1">
    <citation type="submission" date="2022-06" db="EMBL/GenBank/DDBJ databases">
        <title>Complete Genome Sequence of Arcanobacterium pinnipediorum strain DSM 28752 isolated from a harbour seal.</title>
        <authorList>
            <person name="Borowiak M."/>
            <person name="Kreitlow A."/>
            <person name="Alssahen M."/>
            <person name="Malorny B."/>
            <person name="Laemmler C."/>
            <person name="Prenger-Berninghoff E."/>
            <person name="Siebert U."/>
            <person name="Ploetz M."/>
            <person name="Abdulmawjood A."/>
        </authorList>
    </citation>
    <scope>NUCLEOTIDE SEQUENCE</scope>
    <source>
        <strain evidence="3">DSM 28752</strain>
    </source>
</reference>
<keyword evidence="4" id="KW-1185">Reference proteome</keyword>
<evidence type="ECO:0000313" key="4">
    <source>
        <dbReference type="Proteomes" id="UP001056109"/>
    </source>
</evidence>
<dbReference type="PANTHER" id="PTHR43329">
    <property type="entry name" value="EPOXIDE HYDROLASE"/>
    <property type="match status" value="1"/>
</dbReference>
<dbReference type="GO" id="GO:0016787">
    <property type="term" value="F:hydrolase activity"/>
    <property type="evidence" value="ECO:0007669"/>
    <property type="project" value="UniProtKB-KW"/>
</dbReference>
<evidence type="ECO:0000256" key="1">
    <source>
        <dbReference type="ARBA" id="ARBA00022801"/>
    </source>
</evidence>
<dbReference type="InterPro" id="IPR000073">
    <property type="entry name" value="AB_hydrolase_1"/>
</dbReference>
<dbReference type="RefSeq" id="WP_252673192.1">
    <property type="nucleotide sequence ID" value="NZ_CP099547.1"/>
</dbReference>